<dbReference type="InterPro" id="IPR002110">
    <property type="entry name" value="Ankyrin_rpt"/>
</dbReference>
<organism evidence="6 7">
    <name type="scientific">Viridothelium virens</name>
    <name type="common">Speckled blister lichen</name>
    <name type="synonym">Trypethelium virens</name>
    <dbReference type="NCBI Taxonomy" id="1048519"/>
    <lineage>
        <taxon>Eukaryota</taxon>
        <taxon>Fungi</taxon>
        <taxon>Dikarya</taxon>
        <taxon>Ascomycota</taxon>
        <taxon>Pezizomycotina</taxon>
        <taxon>Dothideomycetes</taxon>
        <taxon>Dothideomycetes incertae sedis</taxon>
        <taxon>Trypetheliales</taxon>
        <taxon>Trypetheliaceae</taxon>
        <taxon>Viridothelium</taxon>
    </lineage>
</organism>
<dbReference type="PANTHER" id="PTHR24123">
    <property type="entry name" value="ANKYRIN REPEAT-CONTAINING"/>
    <property type="match status" value="1"/>
</dbReference>
<evidence type="ECO:0000259" key="4">
    <source>
        <dbReference type="Pfam" id="PF22939"/>
    </source>
</evidence>
<evidence type="ECO:0000259" key="5">
    <source>
        <dbReference type="Pfam" id="PF24883"/>
    </source>
</evidence>
<dbReference type="Pfam" id="PF13857">
    <property type="entry name" value="Ank_5"/>
    <property type="match status" value="1"/>
</dbReference>
<dbReference type="SUPFAM" id="SSF48403">
    <property type="entry name" value="Ankyrin repeat"/>
    <property type="match status" value="4"/>
</dbReference>
<keyword evidence="7" id="KW-1185">Reference proteome</keyword>
<evidence type="ECO:0000256" key="2">
    <source>
        <dbReference type="ARBA" id="ARBA00023043"/>
    </source>
</evidence>
<sequence>MAISSGSSPGASQSPGLFWEDIDQDFVVIKPEDLNDFNADNILPQPEETVNKLRTWLTPTQYGHEGSEYQKHLSSHLVGTGSWVFESHSYQQWHDGEEHGILWVRGIPGSGKSVLASTLIHELSEEKVPVLYFFFRHTIEANHSPEGLLRDWLAQVLEYSPPLQKELKELLEDCKGPSLSIEDISLAQLRGYLRKALTYLRRVYCVIDALDEMDQDVLEPFLKSLDALGQWRPSEIKLVLTSRPIVTVEQKLKVVKILDVRLDKKHVEKDISRYVQHRLDASLVSKGNHELIRQSILKKADGLFLYAKLALDTLPSAETDVQKHLDQMPANLSVMYTTLLNEHSSKTDVSTGLQEIVLQLVTHATRPLRLLEIAELLRSTQDIRTDLKATKDLVLSICGPLLEVLPDETVRVVHHSLTEYLTDAAVSSDVRPFPTFESGATNERLATLCFAYLSNGCLDQVKLEGRRRGRGDINYVRPARLRRKQVMPPFAQYAGANWPTHVQRAIAAGHDQSTINQKLHELLLNQDLDRLEALANLRMDEPSSSLHFAIAFDLQEFAKHLILQDETIKTADDQVLKTCLLFAVRKGRASIVKLLLGYEADFKVCNDRGRTPLHLAVEHNHLSVAAVLLEAGADPYSSQVSDYFLRKRRGREQKWTPGDRAFQSGDLELAMIFYNHLKTPEQLQRAFHNAVHGKNKQVIEKLLRDPRIDVNSKCEDSSPLYKACRNPDAQIIDLLLDAGANPNILYRDSSGRDEYEGYPFVTPFDDALLGGMHTGAIDCTEAEHEGNKGGEHVLHALARTNLRPPDSYPAFGLDEEELRRCFTRLFEHGANPSQANKDGNTPLHLARNAVSACALLEGGADPNAVNSKGETLLHLSFEDEILGIILPIAKVDVPARGTNRTALLHALVDAYADDDLRVQKAIRLIDHGADVNAVDNHGNSALHLAVGLKGNDQRDLALPLLDKLRSAGANINLQNRHGKTPLHMIGPGSGRRDFSGDDNGKIQLAYFEFLVKAGADPNIKDDHGQTPLFQFTQYRGYIDTGQLIDKISKLIENGAQVDTVDANGRTLLHAAVSRPPIVNAELLDFLIKHGVGPQAVDANGNTLFHEIAPVIAKNHRSSGVIDKMVELGVDILQFNNLRRTPLHVISSFRPGSFEPCGGHQSNGRPSNFDGPCIFPYLLSLQKDVDPQDSNGVTALHIASTFSEYLVVKLLEAGANPSQATVEGLTPFHLAARSRQANIIGILLEQIESRLAPKEVEGILNARDILNRTALYYATASGRTESVKLLLDAGILADSESYIGSAWNGCADFEEELKANWSRQVDSGWFNNRRRDPKIPDAGGAMISDTDRPTKVVHKCQDKEDVAFPEERLEDIIDLLVSRTAVPDTTFIAQAIQSAVNRKFDYTVECLSRTYEQKISAAESDNDIEEARNRRQEDRHSFSFRESDVMYDLMRSRHYEAVRVRIPMTDCLQGSNWIPDSTLLHQLILCGFTSLVATAVTEANIDRTEWREERDRKLIRYDGYSDIRHVNPLIISACRREAPNMDVLRLLVEEKKVDVDARMVGRTYKDAVIPNGPTALHQLAGSTHWWHTAQAIPFLVKHGADLEAKDSDGVTPLGIALSSIDGPHFNKRTIQTLLDLGANPNGGYRWQGSSYLSRAINHRDVFKLLIRHGAEITQPTMRAAIRKKDIDFLRTMLENGADPNMRKVGEEIPQIQTGENSFQMARHDPGDADEIYLLDYIAIGEDLDYEDPAIFRGIFDLLLSFGADPFARYATTTVLHRTLQNRKRGGNCLGGLNPYLNTLLERPNLDLETRDSDGMTLLLLAAARRFGWSESQSLSTIKNLLDKGAKINARSNEGKNILHFLSRGESYPSPFNSRRTYEDLDFVIATGPSLINLTDEKGRTPLHAALEVGQADIALRLLDAGADVKAADNEGNTPLHLVFAKLEWRIGLDAGIYGPARAVFDKIDKVISGAEINALNKAGETPIFRFWRWGIASAEVESEKMRRTDGEELDSWGKAECERREGAAREEKLLGWFDKRGVDWAVVNGRGEGPLHVIAQGRDVGGHAVDRVQRGTRVKRWGWLIHKGVDVDIEDKEGRTALDVAAALGREDLLGMFRED</sequence>
<proteinExistence type="predicted"/>
<dbReference type="InterPro" id="IPR056884">
    <property type="entry name" value="NPHP3-like_N"/>
</dbReference>
<feature type="repeat" description="ANK" evidence="3">
    <location>
        <begin position="1063"/>
        <end position="1098"/>
    </location>
</feature>
<dbReference type="PROSITE" id="PS50088">
    <property type="entry name" value="ANK_REPEAT"/>
    <property type="match status" value="8"/>
</dbReference>
<dbReference type="Pfam" id="PF24883">
    <property type="entry name" value="NPHP3_N"/>
    <property type="match status" value="1"/>
</dbReference>
<feature type="repeat" description="ANK" evidence="3">
    <location>
        <begin position="1265"/>
        <end position="1297"/>
    </location>
</feature>
<gene>
    <name evidence="6" type="ORF">EV356DRAFT_451263</name>
</gene>
<dbReference type="Gene3D" id="3.40.50.300">
    <property type="entry name" value="P-loop containing nucleotide triphosphate hydrolases"/>
    <property type="match status" value="1"/>
</dbReference>
<feature type="repeat" description="ANK" evidence="3">
    <location>
        <begin position="1222"/>
        <end position="1244"/>
    </location>
</feature>
<name>A0A6A6H1U6_VIRVR</name>
<dbReference type="Gene3D" id="1.25.40.20">
    <property type="entry name" value="Ankyrin repeat-containing domain"/>
    <property type="match status" value="8"/>
</dbReference>
<dbReference type="InterPro" id="IPR036770">
    <property type="entry name" value="Ankyrin_rpt-contain_sf"/>
</dbReference>
<feature type="repeat" description="ANK" evidence="3">
    <location>
        <begin position="608"/>
        <end position="640"/>
    </location>
</feature>
<evidence type="ECO:0000313" key="6">
    <source>
        <dbReference type="EMBL" id="KAF2231818.1"/>
    </source>
</evidence>
<feature type="repeat" description="ANK" evidence="3">
    <location>
        <begin position="937"/>
        <end position="976"/>
    </location>
</feature>
<feature type="repeat" description="ANK" evidence="3">
    <location>
        <begin position="1570"/>
        <end position="1606"/>
    </location>
</feature>
<reference evidence="6" key="1">
    <citation type="journal article" date="2020" name="Stud. Mycol.">
        <title>101 Dothideomycetes genomes: a test case for predicting lifestyles and emergence of pathogens.</title>
        <authorList>
            <person name="Haridas S."/>
            <person name="Albert R."/>
            <person name="Binder M."/>
            <person name="Bloem J."/>
            <person name="Labutti K."/>
            <person name="Salamov A."/>
            <person name="Andreopoulos B."/>
            <person name="Baker S."/>
            <person name="Barry K."/>
            <person name="Bills G."/>
            <person name="Bluhm B."/>
            <person name="Cannon C."/>
            <person name="Castanera R."/>
            <person name="Culley D."/>
            <person name="Daum C."/>
            <person name="Ezra D."/>
            <person name="Gonzalez J."/>
            <person name="Henrissat B."/>
            <person name="Kuo A."/>
            <person name="Liang C."/>
            <person name="Lipzen A."/>
            <person name="Lutzoni F."/>
            <person name="Magnuson J."/>
            <person name="Mondo S."/>
            <person name="Nolan M."/>
            <person name="Ohm R."/>
            <person name="Pangilinan J."/>
            <person name="Park H.-J."/>
            <person name="Ramirez L."/>
            <person name="Alfaro M."/>
            <person name="Sun H."/>
            <person name="Tritt A."/>
            <person name="Yoshinaga Y."/>
            <person name="Zwiers L.-H."/>
            <person name="Turgeon B."/>
            <person name="Goodwin S."/>
            <person name="Spatafora J."/>
            <person name="Crous P."/>
            <person name="Grigoriev I."/>
        </authorList>
    </citation>
    <scope>NUCLEOTIDE SEQUENCE</scope>
    <source>
        <strain evidence="6">Tuck. ex Michener</strain>
    </source>
</reference>
<keyword evidence="1" id="KW-0677">Repeat</keyword>
<feature type="repeat" description="ANK" evidence="3">
    <location>
        <begin position="1896"/>
        <end position="1928"/>
    </location>
</feature>
<dbReference type="SMART" id="SM00248">
    <property type="entry name" value="ANK"/>
    <property type="match status" value="20"/>
</dbReference>
<protein>
    <submittedName>
        <fullName evidence="6">Ankyrin</fullName>
    </submittedName>
</protein>
<dbReference type="Pfam" id="PF00023">
    <property type="entry name" value="Ank"/>
    <property type="match status" value="1"/>
</dbReference>
<dbReference type="InterPro" id="IPR051165">
    <property type="entry name" value="Multifunctional_ANK_Repeat"/>
</dbReference>
<dbReference type="InterPro" id="IPR054471">
    <property type="entry name" value="GPIID_WHD"/>
</dbReference>
<feature type="domain" description="GPI inositol-deacylase winged helix" evidence="4">
    <location>
        <begin position="356"/>
        <end position="429"/>
    </location>
</feature>
<dbReference type="Pfam" id="PF12796">
    <property type="entry name" value="Ank_2"/>
    <property type="match status" value="3"/>
</dbReference>
<dbReference type="PROSITE" id="PS50297">
    <property type="entry name" value="ANK_REP_REGION"/>
    <property type="match status" value="5"/>
</dbReference>
<evidence type="ECO:0000256" key="3">
    <source>
        <dbReference type="PROSITE-ProRule" id="PRU00023"/>
    </source>
</evidence>
<dbReference type="PRINTS" id="PR01415">
    <property type="entry name" value="ANKYRIN"/>
</dbReference>
<dbReference type="InterPro" id="IPR027417">
    <property type="entry name" value="P-loop_NTPase"/>
</dbReference>
<dbReference type="PANTHER" id="PTHR24123:SF33">
    <property type="entry name" value="PROTEIN HOS4"/>
    <property type="match status" value="1"/>
</dbReference>
<keyword evidence="2 3" id="KW-0040">ANK repeat</keyword>
<feature type="repeat" description="ANK" evidence="3">
    <location>
        <begin position="715"/>
        <end position="747"/>
    </location>
</feature>
<accession>A0A6A6H1U6</accession>
<dbReference type="SUPFAM" id="SSF52540">
    <property type="entry name" value="P-loop containing nucleoside triphosphate hydrolases"/>
    <property type="match status" value="1"/>
</dbReference>
<feature type="domain" description="Nephrocystin 3-like N-terminal" evidence="5">
    <location>
        <begin position="79"/>
        <end position="243"/>
    </location>
</feature>
<evidence type="ECO:0000256" key="1">
    <source>
        <dbReference type="ARBA" id="ARBA00022737"/>
    </source>
</evidence>
<dbReference type="Proteomes" id="UP000800092">
    <property type="component" value="Unassembled WGS sequence"/>
</dbReference>
<dbReference type="EMBL" id="ML991822">
    <property type="protein sequence ID" value="KAF2231818.1"/>
    <property type="molecule type" value="Genomic_DNA"/>
</dbReference>
<dbReference type="Pfam" id="PF22939">
    <property type="entry name" value="WHD_GPIID"/>
    <property type="match status" value="1"/>
</dbReference>
<evidence type="ECO:0000313" key="7">
    <source>
        <dbReference type="Proteomes" id="UP000800092"/>
    </source>
</evidence>
<dbReference type="OrthoDB" id="21416at2759"/>